<dbReference type="InterPro" id="IPR012312">
    <property type="entry name" value="Hemerythrin-like"/>
</dbReference>
<dbReference type="InterPro" id="IPR012827">
    <property type="entry name" value="Hemerythrin_metal-bd"/>
</dbReference>
<proteinExistence type="inferred from homology"/>
<reference evidence="6" key="1">
    <citation type="submission" date="2015-09" db="EMBL/GenBank/DDBJ databases">
        <authorList>
            <person name="Wibberg D."/>
        </authorList>
    </citation>
    <scope>NUCLEOTIDE SEQUENCE [LARGE SCALE GENOMIC DNA]</scope>
    <source>
        <strain evidence="6">SD1D</strain>
    </source>
</reference>
<dbReference type="SUPFAM" id="SSF47188">
    <property type="entry name" value="Hemerythrin-like"/>
    <property type="match status" value="1"/>
</dbReference>
<evidence type="ECO:0000256" key="3">
    <source>
        <dbReference type="ARBA" id="ARBA00023004"/>
    </source>
</evidence>
<dbReference type="RefSeq" id="WP_330398642.1">
    <property type="nucleotide sequence ID" value="NZ_DUPS01000036.1"/>
</dbReference>
<dbReference type="InterPro" id="IPR050669">
    <property type="entry name" value="Hemerythrin"/>
</dbReference>
<dbReference type="NCBIfam" id="NF033749">
    <property type="entry name" value="bact_hemeryth"/>
    <property type="match status" value="1"/>
</dbReference>
<keyword evidence="2" id="KW-0479">Metal-binding</keyword>
<evidence type="ECO:0000259" key="4">
    <source>
        <dbReference type="Pfam" id="PF01814"/>
    </source>
</evidence>
<dbReference type="NCBIfam" id="TIGR02481">
    <property type="entry name" value="hemeryth_dom"/>
    <property type="match status" value="1"/>
</dbReference>
<evidence type="ECO:0000313" key="6">
    <source>
        <dbReference type="Proteomes" id="UP000196053"/>
    </source>
</evidence>
<organism evidence="5 6">
    <name type="scientific">Herbinix luporum</name>
    <dbReference type="NCBI Taxonomy" id="1679721"/>
    <lineage>
        <taxon>Bacteria</taxon>
        <taxon>Bacillati</taxon>
        <taxon>Bacillota</taxon>
        <taxon>Clostridia</taxon>
        <taxon>Lachnospirales</taxon>
        <taxon>Lachnospiraceae</taxon>
        <taxon>Herbinix</taxon>
    </lineage>
</organism>
<gene>
    <name evidence="5" type="ORF">SD1D_0962</name>
</gene>
<name>A0A0K8J579_9FIRM</name>
<dbReference type="AlphaFoldDB" id="A0A0K8J579"/>
<sequence length="133" mass="16248">MAMYEMKPEYYTGIDFIDQEHKKLFDIANQAYELLTNEFIPDKYDYIMEVIDELKDYAKYHFDHEETYMTSIKYKRFLSQKVSHDDFIEKINQYDSEIVDEQQRESLLDLLEFLTSWLVEHIYKQDKLIAEAE</sequence>
<evidence type="ECO:0000313" key="5">
    <source>
        <dbReference type="EMBL" id="CUH92509.1"/>
    </source>
</evidence>
<dbReference type="Proteomes" id="UP000196053">
    <property type="component" value="Chromosome I"/>
</dbReference>
<feature type="domain" description="Hemerythrin-like" evidence="4">
    <location>
        <begin position="12"/>
        <end position="129"/>
    </location>
</feature>
<dbReference type="EMBL" id="LN879430">
    <property type="protein sequence ID" value="CUH92509.1"/>
    <property type="molecule type" value="Genomic_DNA"/>
</dbReference>
<dbReference type="PANTHER" id="PTHR37164">
    <property type="entry name" value="BACTERIOHEMERYTHRIN"/>
    <property type="match status" value="1"/>
</dbReference>
<evidence type="ECO:0000256" key="2">
    <source>
        <dbReference type="ARBA" id="ARBA00022723"/>
    </source>
</evidence>
<dbReference type="InterPro" id="IPR035938">
    <property type="entry name" value="Hemerythrin-like_sf"/>
</dbReference>
<dbReference type="Pfam" id="PF01814">
    <property type="entry name" value="Hemerythrin"/>
    <property type="match status" value="1"/>
</dbReference>
<dbReference type="PANTHER" id="PTHR37164:SF1">
    <property type="entry name" value="BACTERIOHEMERYTHRIN"/>
    <property type="match status" value="1"/>
</dbReference>
<keyword evidence="6" id="KW-1185">Reference proteome</keyword>
<dbReference type="GO" id="GO:0046872">
    <property type="term" value="F:metal ion binding"/>
    <property type="evidence" value="ECO:0007669"/>
    <property type="project" value="UniProtKB-KW"/>
</dbReference>
<protein>
    <recommendedName>
        <fullName evidence="4">Hemerythrin-like domain-containing protein</fullName>
    </recommendedName>
</protein>
<comment type="similarity">
    <text evidence="1">Belongs to the hemerythrin family.</text>
</comment>
<evidence type="ECO:0000256" key="1">
    <source>
        <dbReference type="ARBA" id="ARBA00010587"/>
    </source>
</evidence>
<dbReference type="KEGG" id="hsd:SD1D_0962"/>
<accession>A0A0K8J579</accession>
<dbReference type="Gene3D" id="1.20.120.50">
    <property type="entry name" value="Hemerythrin-like"/>
    <property type="match status" value="1"/>
</dbReference>
<dbReference type="CDD" id="cd12107">
    <property type="entry name" value="Hemerythrin"/>
    <property type="match status" value="1"/>
</dbReference>
<keyword evidence="3" id="KW-0408">Iron</keyword>